<reference evidence="1 2" key="1">
    <citation type="submission" date="2019-04" db="EMBL/GenBank/DDBJ databases">
        <authorList>
            <person name="Van Vliet M D."/>
        </authorList>
    </citation>
    <scope>NUCLEOTIDE SEQUENCE [LARGE SCALE GENOMIC DNA]</scope>
    <source>
        <strain evidence="1 2">F1</strain>
    </source>
</reference>
<evidence type="ECO:0000313" key="1">
    <source>
        <dbReference type="EMBL" id="VGO16830.1"/>
    </source>
</evidence>
<proteinExistence type="predicted"/>
<protein>
    <submittedName>
        <fullName evidence="1">Uncharacterized protein</fullName>
    </submittedName>
</protein>
<sequence>MTKQIPAIVLAIACLALVFGLYGSKKENANLRQQIAELATGIEAWALDDFAAGMPPETEPAMVVQNPAQLDVVAPEVPEAPEEKEPASQRMMSSLSKMMENPTMNKVMVASQRGAVGALYSDLVEYLGLNKEETDYFMDLLMFRQMKQMDLGMKMMAGDLDEEQKQQMGKELQEAGETVKTEMEKFLNNPDDFAEFEFYEKTMGERMMLSQMDQKLSSTETALPDETYRELLGMMSDEKKNYDFSSDLHDEKNMDMSPERFSKDNIQKFSADMDALNGNIIAKAEGMLTPEQFEAFKDAIKTTAELQKSQLEMASQMFGGGK</sequence>
<dbReference type="RefSeq" id="WP_136082352.1">
    <property type="nucleotide sequence ID" value="NZ_CAAHFG010000004.1"/>
</dbReference>
<dbReference type="EMBL" id="CAAHFG010000004">
    <property type="protein sequence ID" value="VGO16830.1"/>
    <property type="molecule type" value="Genomic_DNA"/>
</dbReference>
<keyword evidence="2" id="KW-1185">Reference proteome</keyword>
<dbReference type="Proteomes" id="UP000366872">
    <property type="component" value="Unassembled WGS sequence"/>
</dbReference>
<evidence type="ECO:0000313" key="2">
    <source>
        <dbReference type="Proteomes" id="UP000366872"/>
    </source>
</evidence>
<dbReference type="AlphaFoldDB" id="A0A6C2U9W2"/>
<name>A0A6C2U9W2_PONDE</name>
<accession>A0A6C2U9W2</accession>
<gene>
    <name evidence="1" type="ORF">PDESU_05422</name>
</gene>
<organism evidence="1 2">
    <name type="scientific">Pontiella desulfatans</name>
    <dbReference type="NCBI Taxonomy" id="2750659"/>
    <lineage>
        <taxon>Bacteria</taxon>
        <taxon>Pseudomonadati</taxon>
        <taxon>Kiritimatiellota</taxon>
        <taxon>Kiritimatiellia</taxon>
        <taxon>Kiritimatiellales</taxon>
        <taxon>Pontiellaceae</taxon>
        <taxon>Pontiella</taxon>
    </lineage>
</organism>